<sequence>MDPPEKVKAMPVNSIMGVFAKSPIKPLQEHIDKVDECAALLVPFFEATMASDWERAADLRMQISNTEKEADVLKREIRMKLPGGLFMPVERTDLLELLTQQDKIANKAKDISGRIIGREMIIPPQIQSTFNTYVARCLDAVKLAKEAINELDDLLETGFRGREVELVAKMISELDSIEDDTDELQIQVRRQLFAMETELNPVDVMILYKIIEWVGELADLAERVGSRLELMLAKV</sequence>
<reference evidence="2" key="1">
    <citation type="journal article" date="2014" name="Int. J. Syst. Evol. Microbiol.">
        <title>Complete genome sequence of Corynebacterium casei LMG S-19264T (=DSM 44701T), isolated from a smear-ripened cheese.</title>
        <authorList>
            <consortium name="US DOE Joint Genome Institute (JGI-PGF)"/>
            <person name="Walter F."/>
            <person name="Albersmeier A."/>
            <person name="Kalinowski J."/>
            <person name="Ruckert C."/>
        </authorList>
    </citation>
    <scope>NUCLEOTIDE SEQUENCE</scope>
    <source>
        <strain evidence="2">JCM 30804</strain>
    </source>
</reference>
<reference evidence="2" key="2">
    <citation type="submission" date="2020-09" db="EMBL/GenBank/DDBJ databases">
        <authorList>
            <person name="Sun Q."/>
            <person name="Ohkuma M."/>
        </authorList>
    </citation>
    <scope>NUCLEOTIDE SEQUENCE</scope>
    <source>
        <strain evidence="2">JCM 30804</strain>
    </source>
</reference>
<comment type="caution">
    <text evidence="2">The sequence shown here is derived from an EMBL/GenBank/DDBJ whole genome shotgun (WGS) entry which is preliminary data.</text>
</comment>
<dbReference type="InterPro" id="IPR038078">
    <property type="entry name" value="PhoU-like_sf"/>
</dbReference>
<evidence type="ECO:0000313" key="3">
    <source>
        <dbReference type="Proteomes" id="UP000613743"/>
    </source>
</evidence>
<dbReference type="PANTHER" id="PTHR36536:SF3">
    <property type="entry name" value="UPF0111 PROTEIN HI_1603"/>
    <property type="match status" value="1"/>
</dbReference>
<dbReference type="InterPro" id="IPR018445">
    <property type="entry name" value="Put_Phosphate_transp_reg"/>
</dbReference>
<dbReference type="PANTHER" id="PTHR36536">
    <property type="entry name" value="UPF0111 PROTEIN HI_1603"/>
    <property type="match status" value="1"/>
</dbReference>
<evidence type="ECO:0000256" key="1">
    <source>
        <dbReference type="ARBA" id="ARBA00008591"/>
    </source>
</evidence>
<dbReference type="SUPFAM" id="SSF109755">
    <property type="entry name" value="PhoU-like"/>
    <property type="match status" value="1"/>
</dbReference>
<protein>
    <submittedName>
        <fullName evidence="2">Phosphate transport regulator</fullName>
    </submittedName>
</protein>
<dbReference type="Proteomes" id="UP000613743">
    <property type="component" value="Unassembled WGS sequence"/>
</dbReference>
<dbReference type="Pfam" id="PF01865">
    <property type="entry name" value="PhoU_div"/>
    <property type="match status" value="1"/>
</dbReference>
<evidence type="ECO:0000313" key="2">
    <source>
        <dbReference type="EMBL" id="GGI70925.1"/>
    </source>
</evidence>
<gene>
    <name evidence="2" type="ORF">GCM10009332_05320</name>
</gene>
<dbReference type="NCBIfam" id="TIGR00153">
    <property type="entry name" value="TIGR00153 family protein"/>
    <property type="match status" value="1"/>
</dbReference>
<proteinExistence type="inferred from homology"/>
<dbReference type="Gene3D" id="1.20.58.220">
    <property type="entry name" value="Phosphate transport system protein phou homolog 2, domain 2"/>
    <property type="match status" value="1"/>
</dbReference>
<keyword evidence="3" id="KW-1185">Reference proteome</keyword>
<organism evidence="2 3">
    <name type="scientific">Shewanella gelidii</name>
    <dbReference type="NCBI Taxonomy" id="1642821"/>
    <lineage>
        <taxon>Bacteria</taxon>
        <taxon>Pseudomonadati</taxon>
        <taxon>Pseudomonadota</taxon>
        <taxon>Gammaproteobacteria</taxon>
        <taxon>Alteromonadales</taxon>
        <taxon>Shewanellaceae</taxon>
        <taxon>Shewanella</taxon>
    </lineage>
</organism>
<dbReference type="InterPro" id="IPR002727">
    <property type="entry name" value="DUF47"/>
</dbReference>
<comment type="similarity">
    <text evidence="1">Belongs to the UPF0111 family.</text>
</comment>
<dbReference type="AlphaFoldDB" id="A0A917N767"/>
<name>A0A917N767_9GAMM</name>
<dbReference type="EMBL" id="BMPZ01000001">
    <property type="protein sequence ID" value="GGI70925.1"/>
    <property type="molecule type" value="Genomic_DNA"/>
</dbReference>
<accession>A0A917N767</accession>